<proteinExistence type="predicted"/>
<sequence>MVKFFATFVLAVSASTAFAQEASESTDIPVPAIIVEGETADLAEYSWDKRPLVVFADSDNDPRFEQQMAYITDGLDELAERDVIVLTDTTPKPLSSLRKELRPRGFMLVLMGKDGSIYLRKPVPWDIREITRAIDKMPLRQQEIRDRREGR</sequence>
<keyword evidence="5" id="KW-1185">Reference proteome</keyword>
<feature type="domain" description="DUF4174" evidence="3">
    <location>
        <begin position="42"/>
        <end position="143"/>
    </location>
</feature>
<evidence type="ECO:0000259" key="3">
    <source>
        <dbReference type="Pfam" id="PF13778"/>
    </source>
</evidence>
<dbReference type="InterPro" id="IPR025232">
    <property type="entry name" value="DUF4174"/>
</dbReference>
<dbReference type="Proteomes" id="UP000193061">
    <property type="component" value="Unassembled WGS sequence"/>
</dbReference>
<evidence type="ECO:0000256" key="2">
    <source>
        <dbReference type="SAM" id="SignalP"/>
    </source>
</evidence>
<gene>
    <name evidence="4" type="ORF">ROA7450_02582</name>
</gene>
<dbReference type="OrthoDB" id="7362103at2"/>
<organism evidence="4 5">
    <name type="scientific">Roseovarius albus</name>
    <dbReference type="NCBI Taxonomy" id="1247867"/>
    <lineage>
        <taxon>Bacteria</taxon>
        <taxon>Pseudomonadati</taxon>
        <taxon>Pseudomonadota</taxon>
        <taxon>Alphaproteobacteria</taxon>
        <taxon>Rhodobacterales</taxon>
        <taxon>Roseobacteraceae</taxon>
        <taxon>Roseovarius</taxon>
    </lineage>
</organism>
<dbReference type="RefSeq" id="WP_085806198.1">
    <property type="nucleotide sequence ID" value="NZ_FWFX01000007.1"/>
</dbReference>
<dbReference type="AlphaFoldDB" id="A0A1X6ZHM7"/>
<evidence type="ECO:0000313" key="4">
    <source>
        <dbReference type="EMBL" id="SLN51521.1"/>
    </source>
</evidence>
<reference evidence="4 5" key="1">
    <citation type="submission" date="2017-03" db="EMBL/GenBank/DDBJ databases">
        <authorList>
            <person name="Afonso C.L."/>
            <person name="Miller P.J."/>
            <person name="Scott M.A."/>
            <person name="Spackman E."/>
            <person name="Goraichik I."/>
            <person name="Dimitrov K.M."/>
            <person name="Suarez D.L."/>
            <person name="Swayne D.E."/>
        </authorList>
    </citation>
    <scope>NUCLEOTIDE SEQUENCE [LARGE SCALE GENOMIC DNA]</scope>
    <source>
        <strain evidence="4 5">CECT 7450</strain>
    </source>
</reference>
<evidence type="ECO:0000256" key="1">
    <source>
        <dbReference type="ARBA" id="ARBA00022729"/>
    </source>
</evidence>
<accession>A0A1X6ZHM7</accession>
<protein>
    <recommendedName>
        <fullName evidence="3">DUF4174 domain-containing protein</fullName>
    </recommendedName>
</protein>
<keyword evidence="1 2" id="KW-0732">Signal</keyword>
<evidence type="ECO:0000313" key="5">
    <source>
        <dbReference type="Proteomes" id="UP000193061"/>
    </source>
</evidence>
<feature type="signal peptide" evidence="2">
    <location>
        <begin position="1"/>
        <end position="19"/>
    </location>
</feature>
<dbReference type="EMBL" id="FWFX01000007">
    <property type="protein sequence ID" value="SLN51521.1"/>
    <property type="molecule type" value="Genomic_DNA"/>
</dbReference>
<name>A0A1X6ZHM7_9RHOB</name>
<feature type="chain" id="PRO_5013163282" description="DUF4174 domain-containing protein" evidence="2">
    <location>
        <begin position="20"/>
        <end position="151"/>
    </location>
</feature>
<dbReference type="Pfam" id="PF13778">
    <property type="entry name" value="DUF4174"/>
    <property type="match status" value="1"/>
</dbReference>